<reference evidence="2" key="1">
    <citation type="submission" date="2018-05" db="EMBL/GenBank/DDBJ databases">
        <authorList>
            <person name="Lanie J.A."/>
            <person name="Ng W.-L."/>
            <person name="Kazmierczak K.M."/>
            <person name="Andrzejewski T.M."/>
            <person name="Davidsen T.M."/>
            <person name="Wayne K.J."/>
            <person name="Tettelin H."/>
            <person name="Glass J.I."/>
            <person name="Rusch D."/>
            <person name="Podicherti R."/>
            <person name="Tsui H.-C.T."/>
            <person name="Winkler M.E."/>
        </authorList>
    </citation>
    <scope>NUCLEOTIDE SEQUENCE</scope>
</reference>
<feature type="region of interest" description="Disordered" evidence="1">
    <location>
        <begin position="67"/>
        <end position="95"/>
    </location>
</feature>
<name>A0A382LVJ9_9ZZZZ</name>
<evidence type="ECO:0000256" key="1">
    <source>
        <dbReference type="SAM" id="MobiDB-lite"/>
    </source>
</evidence>
<dbReference type="AlphaFoldDB" id="A0A382LVJ9"/>
<accession>A0A382LVJ9</accession>
<feature type="compositionally biased region" description="Basic residues" evidence="1">
    <location>
        <begin position="85"/>
        <end position="95"/>
    </location>
</feature>
<sequence>MDMGGFKIYYREPILGGNRQSFHKTSTMLNAVAEFNTLEATSGFDTPLRIERYDTFGNHTDTWTMDGRYDVPRAKNGHPGEPYRRRNRRNQRWSR</sequence>
<organism evidence="2">
    <name type="scientific">marine metagenome</name>
    <dbReference type="NCBI Taxonomy" id="408172"/>
    <lineage>
        <taxon>unclassified sequences</taxon>
        <taxon>metagenomes</taxon>
        <taxon>ecological metagenomes</taxon>
    </lineage>
</organism>
<protein>
    <submittedName>
        <fullName evidence="2">Uncharacterized protein</fullName>
    </submittedName>
</protein>
<gene>
    <name evidence="2" type="ORF">METZ01_LOCUS293440</name>
</gene>
<evidence type="ECO:0000313" key="2">
    <source>
        <dbReference type="EMBL" id="SVC40586.1"/>
    </source>
</evidence>
<proteinExistence type="predicted"/>
<dbReference type="EMBL" id="UINC01089465">
    <property type="protein sequence ID" value="SVC40586.1"/>
    <property type="molecule type" value="Genomic_DNA"/>
</dbReference>